<keyword evidence="3" id="KW-1185">Reference proteome</keyword>
<evidence type="ECO:0000313" key="3">
    <source>
        <dbReference type="Proteomes" id="UP000786693"/>
    </source>
</evidence>
<gene>
    <name evidence="2" type="ORF">JANAI62_14570</name>
</gene>
<dbReference type="InterPro" id="IPR038725">
    <property type="entry name" value="YdaG_split_barrel_FMN-bd"/>
</dbReference>
<dbReference type="PANTHER" id="PTHR34818">
    <property type="entry name" value="PROTEIN BLI-3"/>
    <property type="match status" value="1"/>
</dbReference>
<dbReference type="SUPFAM" id="SSF50475">
    <property type="entry name" value="FMN-binding split barrel"/>
    <property type="match status" value="1"/>
</dbReference>
<feature type="domain" description="General stress protein FMN-binding split barrel" evidence="1">
    <location>
        <begin position="8"/>
        <end position="137"/>
    </location>
</feature>
<evidence type="ECO:0000259" key="1">
    <source>
        <dbReference type="Pfam" id="PF16242"/>
    </source>
</evidence>
<evidence type="ECO:0000313" key="2">
    <source>
        <dbReference type="EMBL" id="GIT94834.1"/>
    </source>
</evidence>
<organism evidence="2 3">
    <name type="scientific">Jannaschia pagri</name>
    <dbReference type="NCBI Taxonomy" id="2829797"/>
    <lineage>
        <taxon>Bacteria</taxon>
        <taxon>Pseudomonadati</taxon>
        <taxon>Pseudomonadota</taxon>
        <taxon>Alphaproteobacteria</taxon>
        <taxon>Rhodobacterales</taxon>
        <taxon>Roseobacteraceae</taxon>
        <taxon>Jannaschia</taxon>
    </lineage>
</organism>
<proteinExistence type="predicted"/>
<dbReference type="Gene3D" id="2.30.110.10">
    <property type="entry name" value="Electron Transport, Fmn-binding Protein, Chain A"/>
    <property type="match status" value="1"/>
</dbReference>
<dbReference type="Pfam" id="PF16242">
    <property type="entry name" value="Pyrid_ox_like"/>
    <property type="match status" value="1"/>
</dbReference>
<reference evidence="2 3" key="1">
    <citation type="submission" date="2021-05" db="EMBL/GenBank/DDBJ databases">
        <title>Bacteria Genome sequencing.</title>
        <authorList>
            <person name="Takabe Y."/>
            <person name="Nakajima Y."/>
            <person name="Suzuki S."/>
            <person name="Shiozaki T."/>
        </authorList>
    </citation>
    <scope>NUCLEOTIDE SEQUENCE [LARGE SCALE GENOMIC DNA]</scope>
    <source>
        <strain evidence="2 3">AI_62</strain>
    </source>
</reference>
<name>A0ABQ4NKB7_9RHOB</name>
<dbReference type="InterPro" id="IPR052917">
    <property type="entry name" value="Stress-Dev_Protein"/>
</dbReference>
<sequence>MTPQELEAKFWKHLAKDHTVFLATEGALPRPMHAAFEDNASPIWFFTTYDTDIGQVLKSGPRAATMTFVAKGHDFWASASGTLTLDNDHDVIERLWNAQVAAWYDGKHDPNLALGRYDLREAQLWEDGSSIVTGIKALLGQDPAEEVADKTAHVRLAG</sequence>
<protein>
    <submittedName>
        <fullName evidence="2">General stress protein</fullName>
    </submittedName>
</protein>
<dbReference type="PANTHER" id="PTHR34818:SF1">
    <property type="entry name" value="PROTEIN BLI-3"/>
    <property type="match status" value="1"/>
</dbReference>
<dbReference type="Proteomes" id="UP000786693">
    <property type="component" value="Unassembled WGS sequence"/>
</dbReference>
<dbReference type="RefSeq" id="WP_220748333.1">
    <property type="nucleotide sequence ID" value="NZ_BPFH01000002.1"/>
</dbReference>
<dbReference type="InterPro" id="IPR012349">
    <property type="entry name" value="Split_barrel_FMN-bd"/>
</dbReference>
<dbReference type="EMBL" id="BPFH01000002">
    <property type="protein sequence ID" value="GIT94834.1"/>
    <property type="molecule type" value="Genomic_DNA"/>
</dbReference>
<accession>A0ABQ4NKB7</accession>
<comment type="caution">
    <text evidence="2">The sequence shown here is derived from an EMBL/GenBank/DDBJ whole genome shotgun (WGS) entry which is preliminary data.</text>
</comment>